<dbReference type="Proteomes" id="UP000579812">
    <property type="component" value="Unassembled WGS sequence"/>
</dbReference>
<dbReference type="PROSITE" id="PS50192">
    <property type="entry name" value="T_SNARE"/>
    <property type="match status" value="1"/>
</dbReference>
<dbReference type="Pfam" id="PF00804">
    <property type="entry name" value="Syntaxin"/>
    <property type="match status" value="1"/>
</dbReference>
<reference evidence="8 9" key="1">
    <citation type="submission" date="2020-04" db="EMBL/GenBank/DDBJ databases">
        <title>Chromosome-level genome assembly of a cyprinid fish Onychostoma macrolepis by integration of Nanopore Sequencing, Bionano and Hi-C technology.</title>
        <authorList>
            <person name="Wang D."/>
        </authorList>
    </citation>
    <scope>NUCLEOTIDE SEQUENCE [LARGE SCALE GENOMIC DNA]</scope>
    <source>
        <strain evidence="8">SWU-2019</strain>
        <tissue evidence="8">Muscle</tissue>
    </source>
</reference>
<feature type="region of interest" description="Disordered" evidence="5">
    <location>
        <begin position="668"/>
        <end position="695"/>
    </location>
</feature>
<dbReference type="SUPFAM" id="SSF47661">
    <property type="entry name" value="t-snare proteins"/>
    <property type="match status" value="1"/>
</dbReference>
<evidence type="ECO:0000256" key="3">
    <source>
        <dbReference type="RuleBase" id="RU003858"/>
    </source>
</evidence>
<evidence type="ECO:0000259" key="7">
    <source>
        <dbReference type="PROSITE" id="PS50192"/>
    </source>
</evidence>
<keyword evidence="2 4" id="KW-0175">Coiled coil</keyword>
<keyword evidence="6" id="KW-0812">Transmembrane</keyword>
<dbReference type="Pfam" id="PF05739">
    <property type="entry name" value="SNARE"/>
    <property type="match status" value="1"/>
</dbReference>
<feature type="region of interest" description="Disordered" evidence="5">
    <location>
        <begin position="1"/>
        <end position="40"/>
    </location>
</feature>
<sequence>MRDRTKELGNIADASDEDEETTALVIKPGSGSSANEEKENEAFFKKVQEIREGLETIKKKVSELENKQKTVLGVALPEESMKKELQSLREDIKVMASQIQKKLKSIEPKKAEGEDKYIPINVRMRRTQHGVLSREFLEVMDHYNTIQAQYRDRNVERIHRQLKITGNNVTDEELETMLESGQTDVFTQNILNDAKATRQALNEIESRHDEIIKLEKSIKELHDMFQYLAMEVEAQGEMVDRIEENIKSSHNYVEKAVADTAAAVETSKKVRKKKIWIALCLAILIVIIAIILAITFTTAVNLTACSTRSGLQQKEVQVTVSPINTGMNDGTEEETAPVIMETSSYSQVVFNDVPPSYPPNTEVTCRYTLTGAVLPHPRDWVGVYKVGWSSTQKYYTYVWVEPCLDHVGSEPLVQQVVFSESYLPKDDGEFYQFCYVDSFGHVKGASTPFCFQNSAEASIGCSLEKDLLVITTQEQAEKMEKEKEDFVKEIDSLKETNAILKKELDERLHEIRRLRSSVEDSRSKDKPESPLPDVPSFNCTEESLISLQEKYERAVQKIHLLKRKDRITATASTQEWRSPQVDVQSSRKDYEKLHTEIQELRMRRTLEDRRAENKALQTSLSEHESQLKEENSKVQIQALFSQLTEARGLLRSEVQSCKEACKRAETAEQELKEVKRKQEETTVKQSEDEKTNQIQAQLKQAQEKIYEMAEASKLDREKLVEKNEELQEEVNKLKRALFDYQVASVAAVSDQISKPQSPPASVEQTYSPDSHFYETIDDLTANPSDPEKQIRVCQHCQEVFPGISEDELTEHERSHKVCPLCTLICDDMEQQEFEVHVYSHED</sequence>
<evidence type="ECO:0000256" key="1">
    <source>
        <dbReference type="ARBA" id="ARBA00009063"/>
    </source>
</evidence>
<dbReference type="GO" id="GO:0006886">
    <property type="term" value="P:intracellular protein transport"/>
    <property type="evidence" value="ECO:0007669"/>
    <property type="project" value="InterPro"/>
</dbReference>
<dbReference type="SMART" id="SM00503">
    <property type="entry name" value="SynN"/>
    <property type="match status" value="1"/>
</dbReference>
<dbReference type="GO" id="GO:0016192">
    <property type="term" value="P:vesicle-mediated transport"/>
    <property type="evidence" value="ECO:0007669"/>
    <property type="project" value="InterPro"/>
</dbReference>
<feature type="coiled-coil region" evidence="4">
    <location>
        <begin position="469"/>
        <end position="510"/>
    </location>
</feature>
<dbReference type="InterPro" id="IPR051002">
    <property type="entry name" value="UBA_autophagy_assoc_protein"/>
</dbReference>
<dbReference type="PANTHER" id="PTHR31915:SF10">
    <property type="entry name" value="CALCIUM-BINDING AND COILED-COIL DOMAIN 2"/>
    <property type="match status" value="1"/>
</dbReference>
<gene>
    <name evidence="8" type="ORF">G5714_012606</name>
</gene>
<feature type="coiled-coil region" evidence="4">
    <location>
        <begin position="47"/>
        <end position="98"/>
    </location>
</feature>
<dbReference type="CDD" id="cd00179">
    <property type="entry name" value="SynN"/>
    <property type="match status" value="1"/>
</dbReference>
<dbReference type="GO" id="GO:0005484">
    <property type="term" value="F:SNAP receptor activity"/>
    <property type="evidence" value="ECO:0007669"/>
    <property type="project" value="InterPro"/>
</dbReference>
<dbReference type="Gene3D" id="1.20.5.110">
    <property type="match status" value="1"/>
</dbReference>
<dbReference type="PROSITE" id="PS00914">
    <property type="entry name" value="SYNTAXIN"/>
    <property type="match status" value="1"/>
</dbReference>
<dbReference type="AlphaFoldDB" id="A0A7J6CHK8"/>
<comment type="caution">
    <text evidence="8">The sequence shown here is derived from an EMBL/GenBank/DDBJ whole genome shotgun (WGS) entry which is preliminary data.</text>
</comment>
<evidence type="ECO:0000256" key="4">
    <source>
        <dbReference type="SAM" id="Coils"/>
    </source>
</evidence>
<evidence type="ECO:0000313" key="8">
    <source>
        <dbReference type="EMBL" id="KAF4106616.1"/>
    </source>
</evidence>
<dbReference type="InterPro" id="IPR006011">
    <property type="entry name" value="Syntaxin_N"/>
</dbReference>
<proteinExistence type="inferred from homology"/>
<feature type="transmembrane region" description="Helical" evidence="6">
    <location>
        <begin position="275"/>
        <end position="296"/>
    </location>
</feature>
<feature type="coiled-coil region" evidence="4">
    <location>
        <begin position="544"/>
        <end position="633"/>
    </location>
</feature>
<evidence type="ECO:0000256" key="2">
    <source>
        <dbReference type="ARBA" id="ARBA00023054"/>
    </source>
</evidence>
<organism evidence="8 9">
    <name type="scientific">Onychostoma macrolepis</name>
    <dbReference type="NCBI Taxonomy" id="369639"/>
    <lineage>
        <taxon>Eukaryota</taxon>
        <taxon>Metazoa</taxon>
        <taxon>Chordata</taxon>
        <taxon>Craniata</taxon>
        <taxon>Vertebrata</taxon>
        <taxon>Euteleostomi</taxon>
        <taxon>Actinopterygii</taxon>
        <taxon>Neopterygii</taxon>
        <taxon>Teleostei</taxon>
        <taxon>Ostariophysi</taxon>
        <taxon>Cypriniformes</taxon>
        <taxon>Cyprinidae</taxon>
        <taxon>Acrossocheilinae</taxon>
        <taxon>Onychostoma</taxon>
    </lineage>
</organism>
<keyword evidence="9" id="KW-1185">Reference proteome</keyword>
<name>A0A7J6CHK8_9TELE</name>
<feature type="region of interest" description="Disordered" evidence="5">
    <location>
        <begin position="515"/>
        <end position="537"/>
    </location>
</feature>
<dbReference type="Gene3D" id="6.20.250.40">
    <property type="match status" value="1"/>
</dbReference>
<dbReference type="SMART" id="SM00397">
    <property type="entry name" value="t_SNARE"/>
    <property type="match status" value="1"/>
</dbReference>
<dbReference type="CDD" id="cd21968">
    <property type="entry name" value="Zn-C2H2_CALCOCO2"/>
    <property type="match status" value="1"/>
</dbReference>
<dbReference type="InterPro" id="IPR010989">
    <property type="entry name" value="SNARE"/>
</dbReference>
<dbReference type="Gene3D" id="1.20.58.70">
    <property type="match status" value="1"/>
</dbReference>
<feature type="compositionally biased region" description="Basic and acidic residues" evidence="5">
    <location>
        <begin position="515"/>
        <end position="528"/>
    </location>
</feature>
<dbReference type="EMBL" id="JAAMOB010000012">
    <property type="protein sequence ID" value="KAF4106616.1"/>
    <property type="molecule type" value="Genomic_DNA"/>
</dbReference>
<evidence type="ECO:0000256" key="6">
    <source>
        <dbReference type="SAM" id="Phobius"/>
    </source>
</evidence>
<keyword evidence="6" id="KW-0472">Membrane</keyword>
<dbReference type="FunFam" id="1.20.58.70:FF:000011">
    <property type="entry name" value="Syntaxin 4"/>
    <property type="match status" value="1"/>
</dbReference>
<feature type="domain" description="T-SNARE coiled-coil homology" evidence="7">
    <location>
        <begin position="201"/>
        <end position="263"/>
    </location>
</feature>
<feature type="compositionally biased region" description="Basic and acidic residues" evidence="5">
    <location>
        <begin position="668"/>
        <end position="691"/>
    </location>
</feature>
<dbReference type="GO" id="GO:0016020">
    <property type="term" value="C:membrane"/>
    <property type="evidence" value="ECO:0007669"/>
    <property type="project" value="InterPro"/>
</dbReference>
<comment type="similarity">
    <text evidence="1 3">Belongs to the syntaxin family.</text>
</comment>
<dbReference type="Gene3D" id="2.60.40.2840">
    <property type="match status" value="1"/>
</dbReference>
<protein>
    <recommendedName>
        <fullName evidence="7">t-SNARE coiled-coil homology domain-containing protein</fullName>
    </recommendedName>
</protein>
<dbReference type="InterPro" id="IPR041611">
    <property type="entry name" value="SKICH"/>
</dbReference>
<keyword evidence="6" id="KW-1133">Transmembrane helix</keyword>
<accession>A0A7J6CHK8</accession>
<evidence type="ECO:0000256" key="5">
    <source>
        <dbReference type="SAM" id="MobiDB-lite"/>
    </source>
</evidence>
<evidence type="ECO:0000313" key="9">
    <source>
        <dbReference type="Proteomes" id="UP000579812"/>
    </source>
</evidence>
<dbReference type="CDD" id="cd15883">
    <property type="entry name" value="SNARE_syntaxin4"/>
    <property type="match status" value="1"/>
</dbReference>
<dbReference type="InterPro" id="IPR006012">
    <property type="entry name" value="Syntaxin/epimorphin_CS"/>
</dbReference>
<dbReference type="InterPro" id="IPR000727">
    <property type="entry name" value="T_SNARE_dom"/>
</dbReference>
<dbReference type="PANTHER" id="PTHR31915">
    <property type="entry name" value="SKICH DOMAIN-CONTAINING PROTEIN"/>
    <property type="match status" value="1"/>
</dbReference>
<dbReference type="Pfam" id="PF17751">
    <property type="entry name" value="SKICH"/>
    <property type="match status" value="1"/>
</dbReference>